<dbReference type="Proteomes" id="UP000887574">
    <property type="component" value="Unplaced"/>
</dbReference>
<reference evidence="2" key="1">
    <citation type="submission" date="2022-11" db="UniProtKB">
        <authorList>
            <consortium name="WormBaseParasite"/>
        </authorList>
    </citation>
    <scope>IDENTIFICATION</scope>
</reference>
<accession>A0A915DZP6</accession>
<name>A0A915DZP6_9BILA</name>
<dbReference type="PANTHER" id="PTHR15829">
    <property type="entry name" value="PROTEIN KINASE PKN/PRK1, EFFECTOR"/>
    <property type="match status" value="1"/>
</dbReference>
<protein>
    <submittedName>
        <fullName evidence="2">Uncharacterized protein</fullName>
    </submittedName>
</protein>
<keyword evidence="1" id="KW-1185">Reference proteome</keyword>
<evidence type="ECO:0000313" key="2">
    <source>
        <dbReference type="WBParaSite" id="jg24645"/>
    </source>
</evidence>
<sequence length="371" mass="41564">MLIDELRALLGTVRGAEYPELVGFEACMLNWEAVLKLNRASFLDDNRAKVRRAGSGIRGLNKRASLYAQHSPSTASDELDDNVIINGGDSQVSENDSGIDSLRQHISPYYHSSQQTSQALGPMQLSGAYNGNTGMAQRRFKQFKERRKSLGIVLDGDSNRDYDRLAGNGSASGHLEVDDCLKHHLYRAIDSLKWISTRQGTPFEFTLTEMLSRMEQDTIALEMLLNIADSLPNMPNVYAFLAELGAGNDVRDIWISACFQVKFAMVSTESIEQRMHIFLQPIVEARYPKLVLNVLQALMGLLCQGWDPSKVSIFQFVSLFRGKHLSSFVENLSHEAWITSNLMSSQPNAVREVMNRLRNVPVVPPLESLRI</sequence>
<organism evidence="1 2">
    <name type="scientific">Ditylenchus dipsaci</name>
    <dbReference type="NCBI Taxonomy" id="166011"/>
    <lineage>
        <taxon>Eukaryota</taxon>
        <taxon>Metazoa</taxon>
        <taxon>Ecdysozoa</taxon>
        <taxon>Nematoda</taxon>
        <taxon>Chromadorea</taxon>
        <taxon>Rhabditida</taxon>
        <taxon>Tylenchina</taxon>
        <taxon>Tylenchomorpha</taxon>
        <taxon>Sphaerularioidea</taxon>
        <taxon>Anguinidae</taxon>
        <taxon>Anguininae</taxon>
        <taxon>Ditylenchus</taxon>
    </lineage>
</organism>
<evidence type="ECO:0000313" key="1">
    <source>
        <dbReference type="Proteomes" id="UP000887574"/>
    </source>
</evidence>
<proteinExistence type="predicted"/>
<dbReference type="InterPro" id="IPR026136">
    <property type="entry name" value="RIPOR3"/>
</dbReference>
<dbReference type="AlphaFoldDB" id="A0A915DZP6"/>
<dbReference type="WBParaSite" id="jg24645">
    <property type="protein sequence ID" value="jg24645"/>
    <property type="gene ID" value="jg24645"/>
</dbReference>
<dbReference type="PANTHER" id="PTHR15829:SF13">
    <property type="entry name" value="FAM65 N-TERMINAL DOMAIN-CONTAINING PROTEIN"/>
    <property type="match status" value="1"/>
</dbReference>